<evidence type="ECO:0000313" key="3">
    <source>
        <dbReference type="Proteomes" id="UP000292507"/>
    </source>
</evidence>
<dbReference type="EMBL" id="SHKV01000001">
    <property type="protein sequence ID" value="RZU33592.1"/>
    <property type="molecule type" value="Genomic_DNA"/>
</dbReference>
<feature type="region of interest" description="Disordered" evidence="1">
    <location>
        <begin position="81"/>
        <end position="100"/>
    </location>
</feature>
<name>A0A4Q7Y8Z8_9ACTN</name>
<comment type="caution">
    <text evidence="2">The sequence shown here is derived from an EMBL/GenBank/DDBJ whole genome shotgun (WGS) entry which is preliminary data.</text>
</comment>
<feature type="compositionally biased region" description="Basic and acidic residues" evidence="1">
    <location>
        <begin position="91"/>
        <end position="100"/>
    </location>
</feature>
<dbReference type="AlphaFoldDB" id="A0A4Q7Y8Z8"/>
<organism evidence="2 3">
    <name type="scientific">Blastococcus saxobsidens</name>
    <dbReference type="NCBI Taxonomy" id="138336"/>
    <lineage>
        <taxon>Bacteria</taxon>
        <taxon>Bacillati</taxon>
        <taxon>Actinomycetota</taxon>
        <taxon>Actinomycetes</taxon>
        <taxon>Geodermatophilales</taxon>
        <taxon>Geodermatophilaceae</taxon>
        <taxon>Blastococcus</taxon>
    </lineage>
</organism>
<sequence>MARGDDVANTNGMIRSMAGGYLDELGVQAGGLVLRSSTSWEVRLGAATSVGDTVPAEPTSIACVAAHMPLLVADLDAVGIGEDGTLSSRGRNHDPVRTRG</sequence>
<keyword evidence="3" id="KW-1185">Reference proteome</keyword>
<proteinExistence type="predicted"/>
<dbReference type="OrthoDB" id="3429377at2"/>
<reference evidence="2 3" key="1">
    <citation type="submission" date="2019-02" db="EMBL/GenBank/DDBJ databases">
        <title>Sequencing the genomes of 1000 actinobacteria strains.</title>
        <authorList>
            <person name="Klenk H.-P."/>
        </authorList>
    </citation>
    <scope>NUCLEOTIDE SEQUENCE [LARGE SCALE GENOMIC DNA]</scope>
    <source>
        <strain evidence="2 3">DSM 44509</strain>
    </source>
</reference>
<dbReference type="RefSeq" id="WP_104529379.1">
    <property type="nucleotide sequence ID" value="NZ_POQT01000026.1"/>
</dbReference>
<evidence type="ECO:0000256" key="1">
    <source>
        <dbReference type="SAM" id="MobiDB-lite"/>
    </source>
</evidence>
<evidence type="ECO:0000313" key="2">
    <source>
        <dbReference type="EMBL" id="RZU33592.1"/>
    </source>
</evidence>
<dbReference type="Proteomes" id="UP000292507">
    <property type="component" value="Unassembled WGS sequence"/>
</dbReference>
<protein>
    <submittedName>
        <fullName evidence="2">Uncharacterized protein</fullName>
    </submittedName>
</protein>
<gene>
    <name evidence="2" type="ORF">BKA19_3324</name>
</gene>
<accession>A0A4Q7Y8Z8</accession>